<feature type="coiled-coil region" evidence="2">
    <location>
        <begin position="131"/>
        <end position="182"/>
    </location>
</feature>
<feature type="domain" description="CusB-like beta-barrel" evidence="4">
    <location>
        <begin position="227"/>
        <end position="293"/>
    </location>
</feature>
<evidence type="ECO:0000313" key="7">
    <source>
        <dbReference type="Proteomes" id="UP000469950"/>
    </source>
</evidence>
<dbReference type="Proteomes" id="UP000469950">
    <property type="component" value="Unassembled WGS sequence"/>
</dbReference>
<keyword evidence="2" id="KW-0175">Coiled coil</keyword>
<dbReference type="Gene3D" id="2.40.30.170">
    <property type="match status" value="1"/>
</dbReference>
<reference evidence="6 7" key="1">
    <citation type="submission" date="2019-10" db="EMBL/GenBank/DDBJ databases">
        <title>Draft genome sequence of Marinobacter hydrocarbonoclasticus NCT7M from the microbiome of the marine copepod.</title>
        <authorList>
            <person name="Nuttall R."/>
            <person name="Sharma G."/>
            <person name="Moisander P."/>
        </authorList>
    </citation>
    <scope>NUCLEOTIDE SEQUENCE [LARGE SCALE GENOMIC DNA]</scope>
    <source>
        <strain evidence="6 7">NCT7M</strain>
    </source>
</reference>
<evidence type="ECO:0000259" key="5">
    <source>
        <dbReference type="Pfam" id="PF25973"/>
    </source>
</evidence>
<keyword evidence="3" id="KW-1133">Transmembrane helix</keyword>
<dbReference type="GO" id="GO:0015562">
    <property type="term" value="F:efflux transmembrane transporter activity"/>
    <property type="evidence" value="ECO:0007669"/>
    <property type="project" value="TreeGrafter"/>
</dbReference>
<comment type="caution">
    <text evidence="6">The sequence shown here is derived from an EMBL/GenBank/DDBJ whole genome shotgun (WGS) entry which is preliminary data.</text>
</comment>
<name>A0A833JQP1_MARNT</name>
<dbReference type="InterPro" id="IPR006143">
    <property type="entry name" value="RND_pump_MFP"/>
</dbReference>
<proteinExistence type="inferred from homology"/>
<comment type="similarity">
    <text evidence="1">Belongs to the membrane fusion protein (MFP) (TC 8.A.1) family.</text>
</comment>
<dbReference type="SUPFAM" id="SSF111369">
    <property type="entry name" value="HlyD-like secretion proteins"/>
    <property type="match status" value="1"/>
</dbReference>
<evidence type="ECO:0000256" key="1">
    <source>
        <dbReference type="ARBA" id="ARBA00009477"/>
    </source>
</evidence>
<dbReference type="InterPro" id="IPR058647">
    <property type="entry name" value="BSH_CzcB-like"/>
</dbReference>
<dbReference type="Pfam" id="PF25954">
    <property type="entry name" value="Beta-barrel_RND_2"/>
    <property type="match status" value="1"/>
</dbReference>
<sequence length="377" mass="40227">MPAFSLSQTKSVHGEWCMTRAKWSSLGLSLLVIVLLVVWMATGEVKVASEEAPEAPASEQVSVTRVEVTPVSARAYQPALKLQGQLEPWQSVQVSARVAGTVEQLNVELGQQVKAGTVLATLSMDGRDTVVQRWQASIRKLEADLAAARKLRSSNLAAETEILRLQSELAAARAELAAAELALNHLKPIAPFDATVNRREVDEGSLVQVGTPLFELVQIDRLKATGQIPQQSAALVQPGQAVDIQLLDGSRLAGVVSFVASAANSDTRSFAVEVVVENPELKRAAGGSASLSIQLPEQQATFISPAYLGLDDDGRPGVKYVDADNRVVFETVRLLSVSTDGAWVAGLPPEIRLITRGAGFVSPGEQVRPVDTSDQRG</sequence>
<evidence type="ECO:0000313" key="6">
    <source>
        <dbReference type="EMBL" id="KAE8544380.1"/>
    </source>
</evidence>
<evidence type="ECO:0000256" key="3">
    <source>
        <dbReference type="SAM" id="Phobius"/>
    </source>
</evidence>
<feature type="transmembrane region" description="Helical" evidence="3">
    <location>
        <begin position="21"/>
        <end position="41"/>
    </location>
</feature>
<evidence type="ECO:0000259" key="4">
    <source>
        <dbReference type="Pfam" id="PF25954"/>
    </source>
</evidence>
<dbReference type="EMBL" id="WBMP01000017">
    <property type="protein sequence ID" value="KAE8544380.1"/>
    <property type="molecule type" value="Genomic_DNA"/>
</dbReference>
<gene>
    <name evidence="6" type="ORF">F6453_3200</name>
</gene>
<keyword evidence="3" id="KW-0472">Membrane</keyword>
<dbReference type="AlphaFoldDB" id="A0A833JQP1"/>
<dbReference type="PANTHER" id="PTHR30469">
    <property type="entry name" value="MULTIDRUG RESISTANCE PROTEIN MDTA"/>
    <property type="match status" value="1"/>
</dbReference>
<dbReference type="Gene3D" id="2.40.50.100">
    <property type="match status" value="1"/>
</dbReference>
<protein>
    <submittedName>
        <fullName evidence="6">Membrane-fusion protein</fullName>
    </submittedName>
</protein>
<dbReference type="GO" id="GO:1990281">
    <property type="term" value="C:efflux pump complex"/>
    <property type="evidence" value="ECO:0007669"/>
    <property type="project" value="TreeGrafter"/>
</dbReference>
<dbReference type="InterPro" id="IPR058792">
    <property type="entry name" value="Beta-barrel_RND_2"/>
</dbReference>
<organism evidence="6 7">
    <name type="scientific">Marinobacter nauticus</name>
    <name type="common">Marinobacter hydrocarbonoclasticus</name>
    <name type="synonym">Marinobacter aquaeolei</name>
    <dbReference type="NCBI Taxonomy" id="2743"/>
    <lineage>
        <taxon>Bacteria</taxon>
        <taxon>Pseudomonadati</taxon>
        <taxon>Pseudomonadota</taxon>
        <taxon>Gammaproteobacteria</taxon>
        <taxon>Pseudomonadales</taxon>
        <taxon>Marinobacteraceae</taxon>
        <taxon>Marinobacter</taxon>
    </lineage>
</organism>
<dbReference type="NCBIfam" id="TIGR01730">
    <property type="entry name" value="RND_mfp"/>
    <property type="match status" value="1"/>
</dbReference>
<dbReference type="Pfam" id="PF25973">
    <property type="entry name" value="BSH_CzcB"/>
    <property type="match status" value="1"/>
</dbReference>
<accession>A0A833JQP1</accession>
<keyword evidence="3" id="KW-0812">Transmembrane</keyword>
<dbReference type="PANTHER" id="PTHR30469:SF29">
    <property type="entry name" value="BLR2860 PROTEIN"/>
    <property type="match status" value="1"/>
</dbReference>
<evidence type="ECO:0000256" key="2">
    <source>
        <dbReference type="SAM" id="Coils"/>
    </source>
</evidence>
<feature type="domain" description="CzcB-like barrel-sandwich hybrid" evidence="5">
    <location>
        <begin position="91"/>
        <end position="216"/>
    </location>
</feature>